<gene>
    <name evidence="8" type="ORF">SAMN02745243_03499</name>
</gene>
<dbReference type="EMBL" id="FQZY01000072">
    <property type="protein sequence ID" value="SHK68364.1"/>
    <property type="molecule type" value="Genomic_DNA"/>
</dbReference>
<feature type="transmembrane region" description="Helical" evidence="6">
    <location>
        <begin position="148"/>
        <end position="171"/>
    </location>
</feature>
<feature type="domain" description="ABC3 transporter permease C-terminal" evidence="7">
    <location>
        <begin position="63"/>
        <end position="171"/>
    </location>
</feature>
<feature type="transmembrane region" description="Helical" evidence="6">
    <location>
        <begin position="227"/>
        <end position="253"/>
    </location>
</feature>
<dbReference type="PANTHER" id="PTHR46795:SF3">
    <property type="entry name" value="ABC TRANSPORTER PERMEASE"/>
    <property type="match status" value="1"/>
</dbReference>
<feature type="transmembrane region" description="Helical" evidence="6">
    <location>
        <begin position="487"/>
        <end position="506"/>
    </location>
</feature>
<evidence type="ECO:0000313" key="8">
    <source>
        <dbReference type="EMBL" id="SHK68364.1"/>
    </source>
</evidence>
<keyword evidence="3 6" id="KW-0812">Transmembrane</keyword>
<evidence type="ECO:0000256" key="5">
    <source>
        <dbReference type="ARBA" id="ARBA00023136"/>
    </source>
</evidence>
<feature type="transmembrane region" description="Helical" evidence="6">
    <location>
        <begin position="111"/>
        <end position="136"/>
    </location>
</feature>
<feature type="transmembrane region" description="Helical" evidence="6">
    <location>
        <begin position="432"/>
        <end position="453"/>
    </location>
</feature>
<protein>
    <submittedName>
        <fullName evidence="8">FtsX-like permease family protein</fullName>
    </submittedName>
</protein>
<dbReference type="RefSeq" id="WP_073112816.1">
    <property type="nucleotide sequence ID" value="NZ_FQZY01000072.1"/>
</dbReference>
<sequence>MKELCKKLAAQNLSKNRTIYLPYMMAQVLMVALFYNLLFLVGNKNILTLPGGESVQQTLAYGSLVMGVFVMTFLFYVNGVLMKQRKKEFGLYRVLGMEYQHLKKVVFYETCIANAISFAVGIVSGIVFSGLLYMILLKILGERAALAFGISISAIWYTLLLFGFLFVLVLFRNLRQLKRVKLREMLQAKEQGEQEPKTKKGLVVFGIFCLVIGYGIALLVQNIIASLFLFFVAAVFVIIGTYALFTAGSIIFLKKIKADKERYYTPRFFVAVSGLLHRMKQNAAGLAGICVLSTMILVTCSVSVSVYFGQEHAIRTMFPADIVVTMVDTTNPEQDMEYIKNQAELAAQQTGISVRDVKLAASDSQLENAGSGYETQNVQISLSGSEKEKNECSKELEVNTDDGVYTYQSAHFVCKQSPQEGAESIRATYGGFLFLGIFLGVMFMAATVLMIYYKQISEGYEDRQRYIIMKKVGMSDEEVRESIQTQVLLVFFLPLGMAAVHILIALKNMVQICSILSIGWGTVILCTIGTVLIFSLIYMGVYRKTAKVYYAIVDRQ</sequence>
<keyword evidence="5 6" id="KW-0472">Membrane</keyword>
<dbReference type="OrthoDB" id="9781780at2"/>
<dbReference type="PANTHER" id="PTHR46795">
    <property type="entry name" value="ABC TRANSPORTER PERMEASE-RELATED-RELATED"/>
    <property type="match status" value="1"/>
</dbReference>
<feature type="transmembrane region" description="Helical" evidence="6">
    <location>
        <begin position="59"/>
        <end position="77"/>
    </location>
</feature>
<keyword evidence="9" id="KW-1185">Reference proteome</keyword>
<dbReference type="Pfam" id="PF02687">
    <property type="entry name" value="FtsX"/>
    <property type="match status" value="1"/>
</dbReference>
<evidence type="ECO:0000256" key="4">
    <source>
        <dbReference type="ARBA" id="ARBA00022989"/>
    </source>
</evidence>
<keyword evidence="2" id="KW-1003">Cell membrane</keyword>
<name>A0A1M6UGL8_9FIRM</name>
<dbReference type="GO" id="GO:0005886">
    <property type="term" value="C:plasma membrane"/>
    <property type="evidence" value="ECO:0007669"/>
    <property type="project" value="UniProtKB-SubCell"/>
</dbReference>
<feature type="transmembrane region" description="Helical" evidence="6">
    <location>
        <begin position="283"/>
        <end position="308"/>
    </location>
</feature>
<evidence type="ECO:0000313" key="9">
    <source>
        <dbReference type="Proteomes" id="UP000184301"/>
    </source>
</evidence>
<comment type="subcellular location">
    <subcellularLocation>
        <location evidence="1">Cell membrane</location>
        <topology evidence="1">Multi-pass membrane protein</topology>
    </subcellularLocation>
</comment>
<evidence type="ECO:0000256" key="6">
    <source>
        <dbReference type="SAM" id="Phobius"/>
    </source>
</evidence>
<evidence type="ECO:0000256" key="2">
    <source>
        <dbReference type="ARBA" id="ARBA00022475"/>
    </source>
</evidence>
<feature type="transmembrane region" description="Helical" evidence="6">
    <location>
        <begin position="202"/>
        <end position="221"/>
    </location>
</feature>
<keyword evidence="4 6" id="KW-1133">Transmembrane helix</keyword>
<dbReference type="InterPro" id="IPR003838">
    <property type="entry name" value="ABC3_permease_C"/>
</dbReference>
<proteinExistence type="predicted"/>
<dbReference type="InterPro" id="IPR052536">
    <property type="entry name" value="ABC-4_Integral_Memb_Prot"/>
</dbReference>
<reference evidence="8 9" key="1">
    <citation type="submission" date="2016-11" db="EMBL/GenBank/DDBJ databases">
        <authorList>
            <person name="Jaros S."/>
            <person name="Januszkiewicz K."/>
            <person name="Wedrychowicz H."/>
        </authorList>
    </citation>
    <scope>NUCLEOTIDE SEQUENCE [LARGE SCALE GENOMIC DNA]</scope>
    <source>
        <strain evidence="8 9">DSM 15480</strain>
    </source>
</reference>
<evidence type="ECO:0000256" key="1">
    <source>
        <dbReference type="ARBA" id="ARBA00004651"/>
    </source>
</evidence>
<evidence type="ECO:0000259" key="7">
    <source>
        <dbReference type="Pfam" id="PF02687"/>
    </source>
</evidence>
<dbReference type="AlphaFoldDB" id="A0A1M6UGL8"/>
<feature type="transmembrane region" description="Helical" evidence="6">
    <location>
        <begin position="20"/>
        <end position="39"/>
    </location>
</feature>
<feature type="transmembrane region" description="Helical" evidence="6">
    <location>
        <begin position="518"/>
        <end position="541"/>
    </location>
</feature>
<organism evidence="8 9">
    <name type="scientific">Hespellia stercorisuis DSM 15480</name>
    <dbReference type="NCBI Taxonomy" id="1121950"/>
    <lineage>
        <taxon>Bacteria</taxon>
        <taxon>Bacillati</taxon>
        <taxon>Bacillota</taxon>
        <taxon>Clostridia</taxon>
        <taxon>Lachnospirales</taxon>
        <taxon>Lachnospiraceae</taxon>
        <taxon>Hespellia</taxon>
    </lineage>
</organism>
<accession>A0A1M6UGL8</accession>
<dbReference type="STRING" id="1121950.SAMN02745243_03499"/>
<dbReference type="Proteomes" id="UP000184301">
    <property type="component" value="Unassembled WGS sequence"/>
</dbReference>
<evidence type="ECO:0000256" key="3">
    <source>
        <dbReference type="ARBA" id="ARBA00022692"/>
    </source>
</evidence>